<dbReference type="InterPro" id="IPR007837">
    <property type="entry name" value="DinB"/>
</dbReference>
<dbReference type="RefSeq" id="WP_014027875.1">
    <property type="nucleotide sequence ID" value="NC_015942.1"/>
</dbReference>
<feature type="binding site" evidence="3">
    <location>
        <position position="136"/>
    </location>
    <ligand>
        <name>a divalent metal cation</name>
        <dbReference type="ChEBI" id="CHEBI:60240"/>
    </ligand>
</feature>
<dbReference type="STRING" id="743299.Acife_0379"/>
<dbReference type="eggNOG" id="COG2318">
    <property type="taxonomic scope" value="Bacteria"/>
</dbReference>
<reference evidence="4 5" key="1">
    <citation type="journal article" date="2011" name="J. Bacteriol.">
        <title>Draft genome of the psychrotolerant acidophile Acidithiobacillus ferrivorans SS3.</title>
        <authorList>
            <person name="Liljeqvist M."/>
            <person name="Valdes J."/>
            <person name="Holmes D.S."/>
            <person name="Dopson M."/>
        </authorList>
    </citation>
    <scope>NUCLEOTIDE SEQUENCE [LARGE SCALE GENOMIC DNA]</scope>
    <source>
        <strain evidence="4 5">SS3</strain>
    </source>
</reference>
<dbReference type="SUPFAM" id="SSF109854">
    <property type="entry name" value="DinB/YfiT-like putative metalloenzymes"/>
    <property type="match status" value="1"/>
</dbReference>
<accession>G0JSP7</accession>
<feature type="binding site" evidence="3">
    <location>
        <position position="140"/>
    </location>
    <ligand>
        <name>a divalent metal cation</name>
        <dbReference type="ChEBI" id="CHEBI:60240"/>
    </ligand>
</feature>
<comment type="similarity">
    <text evidence="1">Belongs to the DinB family.</text>
</comment>
<sequence length="196" mass="22279">MTFRNHFITMSRHHQWATRKLLGNIKKIPGANYRKNFGSFFRSINGTLNHLLVADSIWISRFKNEPSPQITLDVEIETEFKSLIKRLKQSSSGWEEFVMRTADGKLSDEIATYCKALNGKDTSSPFASTLDHAFNHGTHHRGQITVAIATMGYLDTEVDQIYIIRNTPKNSLRQNNINCPQACVALQTAWDSIKHG</sequence>
<dbReference type="Proteomes" id="UP000009220">
    <property type="component" value="Chromosome"/>
</dbReference>
<keyword evidence="2 3" id="KW-0479">Metal-binding</keyword>
<organism evidence="4 5">
    <name type="scientific">Acidithiobacillus ferrivorans SS3</name>
    <dbReference type="NCBI Taxonomy" id="743299"/>
    <lineage>
        <taxon>Bacteria</taxon>
        <taxon>Pseudomonadati</taxon>
        <taxon>Pseudomonadota</taxon>
        <taxon>Acidithiobacillia</taxon>
        <taxon>Acidithiobacillales</taxon>
        <taxon>Acidithiobacillaceae</taxon>
        <taxon>Acidithiobacillus</taxon>
    </lineage>
</organism>
<dbReference type="InterPro" id="IPR034660">
    <property type="entry name" value="DinB/YfiT-like"/>
</dbReference>
<evidence type="ECO:0000256" key="2">
    <source>
        <dbReference type="ARBA" id="ARBA00022723"/>
    </source>
</evidence>
<name>G0JSP7_9PROT</name>
<dbReference type="Gene3D" id="1.20.120.450">
    <property type="entry name" value="dinb family like domain"/>
    <property type="match status" value="1"/>
</dbReference>
<dbReference type="AlphaFoldDB" id="G0JSP7"/>
<feature type="binding site" evidence="3">
    <location>
        <position position="50"/>
    </location>
    <ligand>
        <name>a divalent metal cation</name>
        <dbReference type="ChEBI" id="CHEBI:60240"/>
    </ligand>
</feature>
<evidence type="ECO:0000313" key="5">
    <source>
        <dbReference type="Proteomes" id="UP000009220"/>
    </source>
</evidence>
<evidence type="ECO:0000256" key="3">
    <source>
        <dbReference type="PIRSR" id="PIRSR607837-1"/>
    </source>
</evidence>
<dbReference type="PANTHER" id="PTHR37302">
    <property type="entry name" value="SLR1116 PROTEIN"/>
    <property type="match status" value="1"/>
</dbReference>
<dbReference type="GO" id="GO:0046872">
    <property type="term" value="F:metal ion binding"/>
    <property type="evidence" value="ECO:0007669"/>
    <property type="project" value="UniProtKB-KW"/>
</dbReference>
<dbReference type="KEGG" id="afi:Acife_0379"/>
<gene>
    <name evidence="4" type="ORF">Acife_0379</name>
</gene>
<evidence type="ECO:0000313" key="4">
    <source>
        <dbReference type="EMBL" id="AEM46604.1"/>
    </source>
</evidence>
<dbReference type="Pfam" id="PF05163">
    <property type="entry name" value="DinB"/>
    <property type="match status" value="1"/>
</dbReference>
<dbReference type="EMBL" id="CP002985">
    <property type="protein sequence ID" value="AEM46604.1"/>
    <property type="molecule type" value="Genomic_DNA"/>
</dbReference>
<evidence type="ECO:0000256" key="1">
    <source>
        <dbReference type="ARBA" id="ARBA00008635"/>
    </source>
</evidence>
<dbReference type="PANTHER" id="PTHR37302:SF1">
    <property type="entry name" value="PROTEIN DINB"/>
    <property type="match status" value="1"/>
</dbReference>
<dbReference type="HOGENOM" id="CLU_101283_1_1_6"/>
<proteinExistence type="inferred from homology"/>
<protein>
    <submittedName>
        <fullName evidence="4">DinB family protein</fullName>
    </submittedName>
</protein>